<accession>A0A2A4JZD4</accession>
<evidence type="ECO:0000256" key="1">
    <source>
        <dbReference type="SAM" id="Phobius"/>
    </source>
</evidence>
<organism evidence="2">
    <name type="scientific">Heliothis virescens</name>
    <name type="common">Tobacco budworm moth</name>
    <dbReference type="NCBI Taxonomy" id="7102"/>
    <lineage>
        <taxon>Eukaryota</taxon>
        <taxon>Metazoa</taxon>
        <taxon>Ecdysozoa</taxon>
        <taxon>Arthropoda</taxon>
        <taxon>Hexapoda</taxon>
        <taxon>Insecta</taxon>
        <taxon>Pterygota</taxon>
        <taxon>Neoptera</taxon>
        <taxon>Endopterygota</taxon>
        <taxon>Lepidoptera</taxon>
        <taxon>Glossata</taxon>
        <taxon>Ditrysia</taxon>
        <taxon>Noctuoidea</taxon>
        <taxon>Noctuidae</taxon>
        <taxon>Heliothinae</taxon>
        <taxon>Heliothis</taxon>
    </lineage>
</organism>
<keyword evidence="1" id="KW-0472">Membrane</keyword>
<dbReference type="EMBL" id="NWSH01000388">
    <property type="protein sequence ID" value="PCG76752.1"/>
    <property type="molecule type" value="Genomic_DNA"/>
</dbReference>
<keyword evidence="1" id="KW-1133">Transmembrane helix</keyword>
<dbReference type="AlphaFoldDB" id="A0A2A4JZD4"/>
<comment type="caution">
    <text evidence="2">The sequence shown here is derived from an EMBL/GenBank/DDBJ whole genome shotgun (WGS) entry which is preliminary data.</text>
</comment>
<feature type="transmembrane region" description="Helical" evidence="1">
    <location>
        <begin position="97"/>
        <end position="121"/>
    </location>
</feature>
<reference evidence="2" key="1">
    <citation type="submission" date="2017-09" db="EMBL/GenBank/DDBJ databases">
        <title>Contemporary evolution of a Lepidopteran species, Heliothis virescens, in response to modern agricultural practices.</title>
        <authorList>
            <person name="Fritz M.L."/>
            <person name="Deyonke A.M."/>
            <person name="Papanicolaou A."/>
            <person name="Micinski S."/>
            <person name="Westbrook J."/>
            <person name="Gould F."/>
        </authorList>
    </citation>
    <scope>NUCLEOTIDE SEQUENCE [LARGE SCALE GENOMIC DNA]</scope>
    <source>
        <strain evidence="2">HvINT-</strain>
        <tissue evidence="2">Whole body</tissue>
    </source>
</reference>
<evidence type="ECO:0000313" key="2">
    <source>
        <dbReference type="EMBL" id="PCG76752.1"/>
    </source>
</evidence>
<keyword evidence="1" id="KW-0812">Transmembrane</keyword>
<name>A0A2A4JZD4_HELVI</name>
<gene>
    <name evidence="2" type="ORF">B5V51_8745</name>
</gene>
<protein>
    <submittedName>
        <fullName evidence="2">Uncharacterized protein</fullName>
    </submittedName>
</protein>
<proteinExistence type="predicted"/>
<sequence length="220" mass="25889">MSYNINKDLRRVRYWYEVTQITRVGVCNIQWPEYENCVEVTFGVPLHYDEEVESGPRLNAEELDDMWTTYVIKDQFAERLRSLGITEYAIPDDRSVLLVWLVIAVGVLISMAMLAVALWRFNCFEDYSRMKPYSDTDSLQNEKRHLDLYPTPHQTLPPLYAENDYKWADDKYDDSTRVDMGGFANKSYIRDELFDLDSDEDVITSRDRKGIVSPRDFYDA</sequence>